<reference evidence="1" key="1">
    <citation type="submission" date="2020-02" db="EMBL/GenBank/DDBJ databases">
        <authorList>
            <person name="Meier V. D."/>
        </authorList>
    </citation>
    <scope>NUCLEOTIDE SEQUENCE</scope>
    <source>
        <strain evidence="1">AVDCRST_MAG50</strain>
    </source>
</reference>
<name>A0A6J4H4A3_9ACTN</name>
<organism evidence="1">
    <name type="scientific">uncultured Acidimicrobiales bacterium</name>
    <dbReference type="NCBI Taxonomy" id="310071"/>
    <lineage>
        <taxon>Bacteria</taxon>
        <taxon>Bacillati</taxon>
        <taxon>Actinomycetota</taxon>
        <taxon>Acidimicrobiia</taxon>
        <taxon>Acidimicrobiales</taxon>
        <taxon>environmental samples</taxon>
    </lineage>
</organism>
<dbReference type="InterPro" id="IPR024479">
    <property type="entry name" value="DUF3866"/>
</dbReference>
<accession>A0A6J4H4A3</accession>
<sequence>MPSFRTHAVVEILSDRPGLQRVRLDSPAAEGNLAYALTQLIGPVAVGDRVVVNTTAVELGLGTGGWHVVHWNLSREAWASTGPGHIMKLRYTSLQVDTGAADEEAGESSDTDDLRGLPVVACALHSQVACVAATFKALAPHRRLVYVMTDGAALPLALSDLVHDLRGAGLLDATVTAGQAFGGDVEAVNIHSGLALARRALGADAVVAGIGPGAVGTGSRLGHTGLEVATIVDAAAVLGGRGVVAVRYSDADARARHRGVSHHTSTALELCHSAPVVPSPDGVEVPDVGALLRSRGLKVTTMGRGPEHDPAFFQWAGAAGVVAARLSLDAHVAGADVADA</sequence>
<dbReference type="AlphaFoldDB" id="A0A6J4H4A3"/>
<dbReference type="Pfam" id="PF12982">
    <property type="entry name" value="DUF3866"/>
    <property type="match status" value="1"/>
</dbReference>
<evidence type="ECO:0000313" key="1">
    <source>
        <dbReference type="EMBL" id="CAA9212428.1"/>
    </source>
</evidence>
<proteinExistence type="predicted"/>
<evidence type="ECO:0008006" key="2">
    <source>
        <dbReference type="Google" id="ProtNLM"/>
    </source>
</evidence>
<dbReference type="EMBL" id="CADCTF010000009">
    <property type="protein sequence ID" value="CAA9212428.1"/>
    <property type="molecule type" value="Genomic_DNA"/>
</dbReference>
<protein>
    <recommendedName>
        <fullName evidence="2">DUF3866 family protein</fullName>
    </recommendedName>
</protein>
<gene>
    <name evidence="1" type="ORF">AVDCRST_MAG50-86</name>
</gene>